<dbReference type="KEGG" id="cyc:PCC7424_4166"/>
<dbReference type="FunFam" id="1.20.1440.230:FF:000001">
    <property type="entry name" value="Mitochondrial NADH dehydrogenase flavoprotein 1"/>
    <property type="match status" value="1"/>
</dbReference>
<dbReference type="Gene3D" id="3.10.20.600">
    <property type="match status" value="1"/>
</dbReference>
<dbReference type="InterPro" id="IPR019554">
    <property type="entry name" value="Soluble_ligand-bd"/>
</dbReference>
<dbReference type="Pfam" id="PF10589">
    <property type="entry name" value="NADH_4Fe-4S"/>
    <property type="match status" value="1"/>
</dbReference>
<dbReference type="GO" id="GO:0046872">
    <property type="term" value="F:metal ion binding"/>
    <property type="evidence" value="ECO:0007669"/>
    <property type="project" value="UniProtKB-KW"/>
</dbReference>
<keyword evidence="7" id="KW-0560">Oxidoreductase</keyword>
<dbReference type="NCBIfam" id="NF010120">
    <property type="entry name" value="PRK13596.1"/>
    <property type="match status" value="1"/>
</dbReference>
<keyword evidence="5" id="KW-0411">Iron-sulfur</keyword>
<name>B7KLG4_GLOC7</name>
<keyword evidence="8" id="KW-1185">Reference proteome</keyword>
<proteinExistence type="inferred from homology"/>
<dbReference type="HOGENOM" id="CLU_014881_3_2_3"/>
<evidence type="ECO:0000313" key="8">
    <source>
        <dbReference type="Proteomes" id="UP000002384"/>
    </source>
</evidence>
<dbReference type="InterPro" id="IPR019575">
    <property type="entry name" value="Nuop51_4Fe4S-bd"/>
</dbReference>
<dbReference type="SUPFAM" id="SSF140490">
    <property type="entry name" value="Nqo1C-terminal domain-like"/>
    <property type="match status" value="1"/>
</dbReference>
<feature type="domain" description="NADH-ubiquinone oxidoreductase 51kDa subunit iron-sulphur binding" evidence="6">
    <location>
        <begin position="440"/>
        <end position="485"/>
    </location>
</feature>
<accession>B7KLG4</accession>
<keyword evidence="3" id="KW-0479">Metal-binding</keyword>
<dbReference type="PANTHER" id="PTHR43578:SF3">
    <property type="entry name" value="NADH-QUINONE OXIDOREDUCTASE SUBUNIT F"/>
    <property type="match status" value="1"/>
</dbReference>
<dbReference type="STRING" id="65393.PCC7424_4166"/>
<dbReference type="Gene3D" id="6.10.250.1450">
    <property type="match status" value="1"/>
</dbReference>
<dbReference type="PROSITE" id="PS00645">
    <property type="entry name" value="COMPLEX1_51K_2"/>
    <property type="match status" value="1"/>
</dbReference>
<dbReference type="GO" id="GO:0051539">
    <property type="term" value="F:4 iron, 4 sulfur cluster binding"/>
    <property type="evidence" value="ECO:0007669"/>
    <property type="project" value="UniProtKB-KW"/>
</dbReference>
<dbReference type="EMBL" id="CP001291">
    <property type="protein sequence ID" value="ACK72536.1"/>
    <property type="molecule type" value="Genomic_DNA"/>
</dbReference>
<organism evidence="7 8">
    <name type="scientific">Gloeothece citriformis (strain PCC 7424)</name>
    <name type="common">Cyanothece sp. (strain PCC 7424)</name>
    <dbReference type="NCBI Taxonomy" id="65393"/>
    <lineage>
        <taxon>Bacteria</taxon>
        <taxon>Bacillati</taxon>
        <taxon>Cyanobacteriota</taxon>
        <taxon>Cyanophyceae</taxon>
        <taxon>Oscillatoriophycideae</taxon>
        <taxon>Chroococcales</taxon>
        <taxon>Aphanothecaceae</taxon>
        <taxon>Gloeothece</taxon>
        <taxon>Gloeothece citriformis</taxon>
    </lineage>
</organism>
<comment type="similarity">
    <text evidence="1">Belongs to the complex I 51 kDa subunit family.</text>
</comment>
<dbReference type="EC" id="1.6.99.5" evidence="7"/>
<dbReference type="GO" id="GO:0008137">
    <property type="term" value="F:NADH dehydrogenase (ubiquinone) activity"/>
    <property type="evidence" value="ECO:0007669"/>
    <property type="project" value="InterPro"/>
</dbReference>
<evidence type="ECO:0000256" key="5">
    <source>
        <dbReference type="ARBA" id="ARBA00023014"/>
    </source>
</evidence>
<dbReference type="InterPro" id="IPR036249">
    <property type="entry name" value="Thioredoxin-like_sf"/>
</dbReference>
<reference evidence="8" key="1">
    <citation type="journal article" date="2011" name="MBio">
        <title>Novel metabolic attributes of the genus Cyanothece, comprising a group of unicellular nitrogen-fixing Cyanobacteria.</title>
        <authorList>
            <person name="Bandyopadhyay A."/>
            <person name="Elvitigala T."/>
            <person name="Welsh E."/>
            <person name="Stockel J."/>
            <person name="Liberton M."/>
            <person name="Min H."/>
            <person name="Sherman L.A."/>
            <person name="Pakrasi H.B."/>
        </authorList>
    </citation>
    <scope>NUCLEOTIDE SEQUENCE [LARGE SCALE GENOMIC DNA]</scope>
    <source>
        <strain evidence="8">PCC 7424</strain>
    </source>
</reference>
<dbReference type="Gene3D" id="3.40.50.11540">
    <property type="entry name" value="NADH-ubiquinone oxidoreductase 51kDa subunit"/>
    <property type="match status" value="1"/>
</dbReference>
<dbReference type="RefSeq" id="WP_015956121.1">
    <property type="nucleotide sequence ID" value="NC_011729.1"/>
</dbReference>
<evidence type="ECO:0000256" key="3">
    <source>
        <dbReference type="ARBA" id="ARBA00022723"/>
    </source>
</evidence>
<dbReference type="SMART" id="SM00928">
    <property type="entry name" value="NADH_4Fe-4S"/>
    <property type="match status" value="1"/>
</dbReference>
<dbReference type="GO" id="GO:0010181">
    <property type="term" value="F:FMN binding"/>
    <property type="evidence" value="ECO:0007669"/>
    <property type="project" value="InterPro"/>
</dbReference>
<protein>
    <submittedName>
        <fullName evidence="7">NADH dehydrogenase (Quinone)</fullName>
        <ecNumber evidence="7">1.6.99.5</ecNumber>
    </submittedName>
</protein>
<dbReference type="InterPro" id="IPR001949">
    <property type="entry name" value="NADH-UbQ_OxRdtase_51kDa_CS"/>
</dbReference>
<dbReference type="SUPFAM" id="SSF142984">
    <property type="entry name" value="Nqo1 middle domain-like"/>
    <property type="match status" value="1"/>
</dbReference>
<evidence type="ECO:0000256" key="1">
    <source>
        <dbReference type="ARBA" id="ARBA00007523"/>
    </source>
</evidence>
<evidence type="ECO:0000313" key="7">
    <source>
        <dbReference type="EMBL" id="ACK72536.1"/>
    </source>
</evidence>
<keyword evidence="2" id="KW-0004">4Fe-4S</keyword>
<evidence type="ECO:0000256" key="4">
    <source>
        <dbReference type="ARBA" id="ARBA00023004"/>
    </source>
</evidence>
<dbReference type="eggNOG" id="COG1894">
    <property type="taxonomic scope" value="Bacteria"/>
</dbReference>
<dbReference type="Proteomes" id="UP000002384">
    <property type="component" value="Chromosome"/>
</dbReference>
<gene>
    <name evidence="7" type="ordered locus">PCC7424_4166</name>
</gene>
<dbReference type="Pfam" id="PF01512">
    <property type="entry name" value="Complex1_51K"/>
    <property type="match status" value="1"/>
</dbReference>
<dbReference type="OrthoDB" id="9761899at2"/>
<dbReference type="FunFam" id="3.40.50.11540:FF:000001">
    <property type="entry name" value="NADH dehydrogenase [ubiquinone] flavoprotein 1, mitochondrial"/>
    <property type="match status" value="1"/>
</dbReference>
<dbReference type="Pfam" id="PF01257">
    <property type="entry name" value="2Fe-2S_thioredx"/>
    <property type="match status" value="1"/>
</dbReference>
<dbReference type="AlphaFoldDB" id="B7KLG4"/>
<dbReference type="InterPro" id="IPR011538">
    <property type="entry name" value="Nuo51_FMN-bd"/>
</dbReference>
<dbReference type="InterPro" id="IPR037207">
    <property type="entry name" value="Nuop51_4Fe4S-bd_sf"/>
</dbReference>
<dbReference type="CDD" id="cd02980">
    <property type="entry name" value="TRX_Fd_family"/>
    <property type="match status" value="1"/>
</dbReference>
<keyword evidence="4" id="KW-0408">Iron</keyword>
<evidence type="ECO:0000259" key="6">
    <source>
        <dbReference type="SMART" id="SM00928"/>
    </source>
</evidence>
<dbReference type="InterPro" id="IPR037225">
    <property type="entry name" value="Nuo51_FMN-bd_sf"/>
</dbReference>
<sequence length="530" mass="57272">MDLAELLDIAQQERDKQKPIRVHCCTSTGCEAANSLEVKKNLQKAVKEGKLEDKVEVIGVGCMGFCGKGPLVQIDPEDTLYEEVTPSQAASIINSLDGGTSDAAQGDSHHPFFSRQVRIVREHTGKVDPERIESYIAVGGYQSLYKALYEMSSPEVISEIQKSGLRGRGGGGYPTGLKWATVAKMPGKQKYVICNGDEGDPGAFMDRSILESDPHLVLEGMAIAAYAVGADHGYIYVRAEYPLAIKRLEKAIAQAKKYGILGSQIFESPFDFKIDIRIGAGAFVCGEETALIHSIEGQRGNPRTRPPYPAEVGLWGCPTLINNVETYANIAAIIRKGGDWYSSIGTETSKGTKIFALTGKIRNNGLIEVPMGITLREIVEEMGGGVPDGEVKAVQTGGPSGGCIPADLLDTPVDYNSLTKLGSMMGSGGMVVMDKETSMVEVAKFYMEFCQEESCGKCVPCRAGTVQMYELLKKLVNRQATPADIEKLEALCLAVKETSLCGLGQSAPNPVLSTLHYFREEYEALLVSQQ</sequence>
<dbReference type="PANTHER" id="PTHR43578">
    <property type="entry name" value="NADH-QUINONE OXIDOREDUCTASE SUBUNIT F"/>
    <property type="match status" value="1"/>
</dbReference>
<dbReference type="SUPFAM" id="SSF52833">
    <property type="entry name" value="Thioredoxin-like"/>
    <property type="match status" value="1"/>
</dbReference>
<dbReference type="Pfam" id="PF10531">
    <property type="entry name" value="SLBB"/>
    <property type="match status" value="1"/>
</dbReference>
<dbReference type="Gene3D" id="3.40.30.10">
    <property type="entry name" value="Glutaredoxin"/>
    <property type="match status" value="1"/>
</dbReference>
<evidence type="ECO:0000256" key="2">
    <source>
        <dbReference type="ARBA" id="ARBA00022485"/>
    </source>
</evidence>
<dbReference type="Gene3D" id="1.20.1440.230">
    <property type="entry name" value="NADH-ubiquinone oxidoreductase 51kDa subunit, iron-sulphur binding domain"/>
    <property type="match status" value="1"/>
</dbReference>
<dbReference type="SUPFAM" id="SSF142019">
    <property type="entry name" value="Nqo1 FMN-binding domain-like"/>
    <property type="match status" value="1"/>
</dbReference>
<dbReference type="GO" id="GO:0016491">
    <property type="term" value="F:oxidoreductase activity"/>
    <property type="evidence" value="ECO:0007669"/>
    <property type="project" value="UniProtKB-KW"/>
</dbReference>